<keyword evidence="1" id="KW-0472">Membrane</keyword>
<feature type="transmembrane region" description="Helical" evidence="1">
    <location>
        <begin position="160"/>
        <end position="181"/>
    </location>
</feature>
<evidence type="ECO:0000256" key="1">
    <source>
        <dbReference type="SAM" id="Phobius"/>
    </source>
</evidence>
<gene>
    <name evidence="2" type="ORF">VC83_04312</name>
</gene>
<dbReference type="OrthoDB" id="5419542at2759"/>
<dbReference type="GeneID" id="36287385"/>
<reference evidence="2" key="1">
    <citation type="submission" date="2016-03" db="EMBL/GenBank/DDBJ databases">
        <title>Updated assembly of Pseudogymnoascus destructans, the fungus causing white-nose syndrome of bats.</title>
        <authorList>
            <person name="Palmer J.M."/>
            <person name="Drees K.P."/>
            <person name="Foster J.T."/>
            <person name="Lindner D.L."/>
        </authorList>
    </citation>
    <scope>NUCLEOTIDE SEQUENCE [LARGE SCALE GENOMIC DNA]</scope>
    <source>
        <strain evidence="2">20631-21</strain>
    </source>
</reference>
<organism evidence="2">
    <name type="scientific">Pseudogymnoascus destructans</name>
    <dbReference type="NCBI Taxonomy" id="655981"/>
    <lineage>
        <taxon>Eukaryota</taxon>
        <taxon>Fungi</taxon>
        <taxon>Dikarya</taxon>
        <taxon>Ascomycota</taxon>
        <taxon>Pezizomycotina</taxon>
        <taxon>Leotiomycetes</taxon>
        <taxon>Thelebolales</taxon>
        <taxon>Thelebolaceae</taxon>
        <taxon>Pseudogymnoascus</taxon>
    </lineage>
</organism>
<dbReference type="eggNOG" id="ENOG502S40Z">
    <property type="taxonomic scope" value="Eukaryota"/>
</dbReference>
<dbReference type="VEuPathDB" id="FungiDB:GMDG_05494"/>
<keyword evidence="1" id="KW-0812">Transmembrane</keyword>
<dbReference type="EMBL" id="KV441394">
    <property type="protein sequence ID" value="OAF59342.1"/>
    <property type="molecule type" value="Genomic_DNA"/>
</dbReference>
<name>A0A177AD25_9PEZI</name>
<dbReference type="RefSeq" id="XP_024324625.1">
    <property type="nucleotide sequence ID" value="XM_024467947.1"/>
</dbReference>
<proteinExistence type="predicted"/>
<dbReference type="Proteomes" id="UP000077154">
    <property type="component" value="Unassembled WGS sequence"/>
</dbReference>
<sequence>MSANGAAPEQRKRPFDAIGIGSKDRDLVRDPRKSLHDLRILSNTTTSRLDNTYYSVLEKLSVLQASIASLKELSLIARQLNEDFDDDSQDVAREIQEQIKAFGDFKEPQTKIESLQARIQTGREKVNKLGARVEVIRKRAERWAKVEDQWQEKTRKRIKLFWGLSATTVVVLVGLLIFQYIPARSPGPGIMDGLNAQDSKNGVLDFERGLVNESLTIETQVSNVLEGLRKSPNDTREDDPRLKVFDEL</sequence>
<evidence type="ECO:0000313" key="2">
    <source>
        <dbReference type="EMBL" id="OAF59342.1"/>
    </source>
</evidence>
<dbReference type="AlphaFoldDB" id="A0A177AD25"/>
<keyword evidence="1" id="KW-1133">Transmembrane helix</keyword>
<accession>A0A177AD25</accession>
<protein>
    <submittedName>
        <fullName evidence="2">Uncharacterized protein</fullName>
    </submittedName>
</protein>